<dbReference type="Gene3D" id="1.10.4030.10">
    <property type="entry name" value="Porin chaperone SurA, peptide-binding domain"/>
    <property type="match status" value="1"/>
</dbReference>
<keyword evidence="4 13" id="KW-0812">Transmembrane</keyword>
<gene>
    <name evidence="15" type="ORF">ABCS64_08085</name>
</gene>
<evidence type="ECO:0000256" key="5">
    <source>
        <dbReference type="ARBA" id="ARBA00022989"/>
    </source>
</evidence>
<keyword evidence="8 12" id="KW-0413">Isomerase</keyword>
<evidence type="ECO:0000256" key="10">
    <source>
        <dbReference type="ARBA" id="ARBA00040743"/>
    </source>
</evidence>
<dbReference type="InterPro" id="IPR023058">
    <property type="entry name" value="PPIase_PpiC_CS"/>
</dbReference>
<dbReference type="PROSITE" id="PS01096">
    <property type="entry name" value="PPIC_PPIASE_1"/>
    <property type="match status" value="1"/>
</dbReference>
<reference evidence="16" key="1">
    <citation type="submission" date="2024-06" db="EMBL/GenBank/DDBJ databases">
        <title>Radixoralia hellwigii gen. nov., sp nov., isolated from a root canal in the human oral cavity.</title>
        <authorList>
            <person name="Bartsch S."/>
            <person name="Wittmer A."/>
            <person name="Schulz A.-K."/>
            <person name="Neumann-Schaal M."/>
            <person name="Wolf J."/>
            <person name="Gronow S."/>
            <person name="Tennert C."/>
            <person name="Haecker G."/>
            <person name="Cieplik F."/>
            <person name="Al-Ahmad A."/>
        </authorList>
    </citation>
    <scope>NUCLEOTIDE SEQUENCE [LARGE SCALE GENOMIC DNA]</scope>
    <source>
        <strain evidence="16">Wk13</strain>
    </source>
</reference>
<keyword evidence="7" id="KW-0143">Chaperone</keyword>
<keyword evidence="12" id="KW-0697">Rotamase</keyword>
<evidence type="ECO:0000256" key="11">
    <source>
        <dbReference type="ARBA" id="ARBA00042775"/>
    </source>
</evidence>
<dbReference type="Pfam" id="PF13616">
    <property type="entry name" value="Rotamase_3"/>
    <property type="match status" value="1"/>
</dbReference>
<proteinExistence type="inferred from homology"/>
<dbReference type="InterPro" id="IPR027304">
    <property type="entry name" value="Trigger_fact/SurA_dom_sf"/>
</dbReference>
<comment type="caution">
    <text evidence="15">The sequence shown here is derived from an EMBL/GenBank/DDBJ whole genome shotgun (WGS) entry which is preliminary data.</text>
</comment>
<keyword evidence="5 13" id="KW-1133">Transmembrane helix</keyword>
<dbReference type="PANTHER" id="PTHR47529:SF1">
    <property type="entry name" value="PERIPLASMIC CHAPERONE PPID"/>
    <property type="match status" value="1"/>
</dbReference>
<dbReference type="Proteomes" id="UP001574673">
    <property type="component" value="Unassembled WGS sequence"/>
</dbReference>
<dbReference type="InterPro" id="IPR000297">
    <property type="entry name" value="PPIase_PpiC"/>
</dbReference>
<evidence type="ECO:0000256" key="7">
    <source>
        <dbReference type="ARBA" id="ARBA00023186"/>
    </source>
</evidence>
<evidence type="ECO:0000256" key="3">
    <source>
        <dbReference type="ARBA" id="ARBA00022519"/>
    </source>
</evidence>
<evidence type="ECO:0000313" key="16">
    <source>
        <dbReference type="Proteomes" id="UP001574673"/>
    </source>
</evidence>
<evidence type="ECO:0000259" key="14">
    <source>
        <dbReference type="PROSITE" id="PS50198"/>
    </source>
</evidence>
<evidence type="ECO:0000256" key="13">
    <source>
        <dbReference type="SAM" id="Phobius"/>
    </source>
</evidence>
<protein>
    <recommendedName>
        <fullName evidence="10">Periplasmic chaperone PpiD</fullName>
    </recommendedName>
    <alternativeName>
        <fullName evidence="11">Periplasmic folding chaperone</fullName>
    </alternativeName>
</protein>
<evidence type="ECO:0000256" key="2">
    <source>
        <dbReference type="ARBA" id="ARBA00022475"/>
    </source>
</evidence>
<keyword evidence="6 13" id="KW-0472">Membrane</keyword>
<sequence>MFDAVRNNQKIVQVFLALITLPFAFFGIEAYVRNSGAGDDVARVGDTKITAHEFELAMRERQDQLRRSMGESFRPEMLNSLDARMSVLNSLIDRRLLLLDSSQNRMVVSNAALVNEINKIPALQDNGKFSLERYNRLLNAQGMSKPQFEAMYRQDLTIQQLMDAVSETAFVSQAQADALLDIQLGGRQYAEHHIAPGQFTAQVKLAADAAEKYYNDNKAQFETPEQVKAEFLVLSPDALAAQAAISEAEVKAAYEAGKDRYQQAEERRASHILITAKNDGEKAAARKKAEELLKEVRKTPAKFADLAKQHSQDPGSAGNGGDLGYFGRDAMVKPFEDAVFSLKNGEISDVVESDFGYHIIKLTGIKPAKLLPLESVRADIEKDLRQQAALQKFAESAESFSNMVYEQPDSLQAAAEGFKLQPQQSGWIARNATPQEAAALGLLGNEKVRAALFSDDAIKNKRNIEAVEVAPNTLLAARVIEHKAAALKPFESVKSEIEKLLTAREAGRLAEESGKAHLAALQKGEADKVSWSPLKTATRMQRGDLPAEAVRPLFQAETEKLPAYVGVNVRGGYSLYKLVKLVPPEKLDETRRKALERQYAGILAQEDLSAYINALRARYKIDINKSLLESRER</sequence>
<dbReference type="Gene3D" id="3.10.50.40">
    <property type="match status" value="1"/>
</dbReference>
<evidence type="ECO:0000256" key="9">
    <source>
        <dbReference type="ARBA" id="ARBA00038408"/>
    </source>
</evidence>
<keyword evidence="16" id="KW-1185">Reference proteome</keyword>
<keyword evidence="2" id="KW-1003">Cell membrane</keyword>
<evidence type="ECO:0000256" key="8">
    <source>
        <dbReference type="ARBA" id="ARBA00023235"/>
    </source>
</evidence>
<dbReference type="SUPFAM" id="SSF109998">
    <property type="entry name" value="Triger factor/SurA peptide-binding domain-like"/>
    <property type="match status" value="1"/>
</dbReference>
<keyword evidence="3" id="KW-0997">Cell inner membrane</keyword>
<dbReference type="Pfam" id="PF13624">
    <property type="entry name" value="SurA_N_3"/>
    <property type="match status" value="1"/>
</dbReference>
<feature type="domain" description="PpiC" evidence="14">
    <location>
        <begin position="264"/>
        <end position="364"/>
    </location>
</feature>
<evidence type="ECO:0000256" key="12">
    <source>
        <dbReference type="PROSITE-ProRule" id="PRU00278"/>
    </source>
</evidence>
<comment type="similarity">
    <text evidence="9">Belongs to the PpiD chaperone family.</text>
</comment>
<dbReference type="SUPFAM" id="SSF54534">
    <property type="entry name" value="FKBP-like"/>
    <property type="match status" value="1"/>
</dbReference>
<dbReference type="PANTHER" id="PTHR47529">
    <property type="entry name" value="PEPTIDYL-PROLYL CIS-TRANS ISOMERASE D"/>
    <property type="match status" value="1"/>
</dbReference>
<feature type="transmembrane region" description="Helical" evidence="13">
    <location>
        <begin position="12"/>
        <end position="32"/>
    </location>
</feature>
<evidence type="ECO:0000256" key="6">
    <source>
        <dbReference type="ARBA" id="ARBA00023136"/>
    </source>
</evidence>
<dbReference type="PROSITE" id="PS50198">
    <property type="entry name" value="PPIC_PPIASE_2"/>
    <property type="match status" value="1"/>
</dbReference>
<dbReference type="InterPro" id="IPR046357">
    <property type="entry name" value="PPIase_dom_sf"/>
</dbReference>
<evidence type="ECO:0000313" key="15">
    <source>
        <dbReference type="EMBL" id="MFA9950277.1"/>
    </source>
</evidence>
<evidence type="ECO:0000256" key="1">
    <source>
        <dbReference type="ARBA" id="ARBA00004382"/>
    </source>
</evidence>
<evidence type="ECO:0000256" key="4">
    <source>
        <dbReference type="ARBA" id="ARBA00022692"/>
    </source>
</evidence>
<name>A0ABV4UFB8_9RHOO</name>
<organism evidence="15 16">
    <name type="scientific">Dentiradicibacter hellwigii</name>
    <dbReference type="NCBI Taxonomy" id="3149053"/>
    <lineage>
        <taxon>Bacteria</taxon>
        <taxon>Pseudomonadati</taxon>
        <taxon>Pseudomonadota</taxon>
        <taxon>Betaproteobacteria</taxon>
        <taxon>Rhodocyclales</taxon>
        <taxon>Rhodocyclaceae</taxon>
        <taxon>Dentiradicibacter</taxon>
    </lineage>
</organism>
<comment type="subcellular location">
    <subcellularLocation>
        <location evidence="1">Cell inner membrane</location>
        <topology evidence="1">Single-pass type II membrane protein</topology>
        <orientation evidence="1">Periplasmic side</orientation>
    </subcellularLocation>
</comment>
<dbReference type="InterPro" id="IPR052029">
    <property type="entry name" value="PpiD_chaperone"/>
</dbReference>
<accession>A0ABV4UFB8</accession>
<dbReference type="RefSeq" id="WP_418891343.1">
    <property type="nucleotide sequence ID" value="NZ_JBEUWX010000002.1"/>
</dbReference>
<dbReference type="EMBL" id="JBEUWX010000002">
    <property type="protein sequence ID" value="MFA9950277.1"/>
    <property type="molecule type" value="Genomic_DNA"/>
</dbReference>